<dbReference type="EMBL" id="CP065686">
    <property type="protein sequence ID" value="QPS45122.1"/>
    <property type="molecule type" value="Genomic_DNA"/>
</dbReference>
<gene>
    <name evidence="3" type="ORF">I6G56_08735</name>
</gene>
<feature type="compositionally biased region" description="Basic and acidic residues" evidence="1">
    <location>
        <begin position="383"/>
        <end position="394"/>
    </location>
</feature>
<evidence type="ECO:0000313" key="4">
    <source>
        <dbReference type="Proteomes" id="UP000594943"/>
    </source>
</evidence>
<dbReference type="RefSeq" id="WP_006026384.1">
    <property type="nucleotide sequence ID" value="NZ_CP013380.1"/>
</dbReference>
<dbReference type="Proteomes" id="UP000594943">
    <property type="component" value="Chromosome 1"/>
</dbReference>
<organism evidence="3 4">
    <name type="scientific">Burkholderia humptydooensis</name>
    <dbReference type="NCBI Taxonomy" id="430531"/>
    <lineage>
        <taxon>Bacteria</taxon>
        <taxon>Pseudomonadati</taxon>
        <taxon>Pseudomonadota</taxon>
        <taxon>Betaproteobacteria</taxon>
        <taxon>Burkholderiales</taxon>
        <taxon>Burkholderiaceae</taxon>
        <taxon>Burkholderia</taxon>
        <taxon>pseudomallei group</taxon>
    </lineage>
</organism>
<dbReference type="InterPro" id="IPR027417">
    <property type="entry name" value="P-loop_NTPase"/>
</dbReference>
<dbReference type="SUPFAM" id="SSF52540">
    <property type="entry name" value="P-loop containing nucleoside triphosphate hydrolases"/>
    <property type="match status" value="1"/>
</dbReference>
<proteinExistence type="predicted"/>
<dbReference type="GO" id="GO:0006260">
    <property type="term" value="P:DNA replication"/>
    <property type="evidence" value="ECO:0007669"/>
    <property type="project" value="InterPro"/>
</dbReference>
<reference evidence="3 4" key="1">
    <citation type="submission" date="2020-12" db="EMBL/GenBank/DDBJ databases">
        <title>FDA dAtabase for Regulatory Grade micrObial Sequences (FDA-ARGOS): Supporting development and validation of Infectious Disease Dx tests.</title>
        <authorList>
            <person name="Nelson B."/>
            <person name="Plummer A."/>
            <person name="Tallon L."/>
            <person name="Sadzewicz L."/>
            <person name="Zhao X."/>
            <person name="Boylan J."/>
            <person name="Ott S."/>
            <person name="Bowen H."/>
            <person name="Vavikolanu K."/>
            <person name="Mehta A."/>
            <person name="Aluvathingal J."/>
            <person name="Nadendla S."/>
            <person name="Myers T."/>
            <person name="Yan Y."/>
            <person name="Sichtig H."/>
        </authorList>
    </citation>
    <scope>NUCLEOTIDE SEQUENCE [LARGE SCALE GENOMIC DNA]</scope>
    <source>
        <strain evidence="3 4">FDAARGOS_899</strain>
    </source>
</reference>
<feature type="region of interest" description="Disordered" evidence="1">
    <location>
        <begin position="368"/>
        <end position="404"/>
    </location>
</feature>
<dbReference type="InterPro" id="IPR007694">
    <property type="entry name" value="DNA_helicase_DnaB-like_C"/>
</dbReference>
<accession>A0A7U4STQ8</accession>
<evidence type="ECO:0000256" key="1">
    <source>
        <dbReference type="SAM" id="MobiDB-lite"/>
    </source>
</evidence>
<sequence>MINFVPLDSLELATRTILKDYGKFFRVNPETQGIDPSAFLSYFALLHPKLQPENMTVFRAAILDSVNPPPPGTEDGIRERLVSLATATKLQTALEGFNDGEVDLTAALRSLAEQHETWIAREKKFPKVKARIEDMLEETANDTGLHWRLNCLNESMTPAQAGDFIVVAARVDSGKSTFFASELTYMAPQVDVVWPGRDRPIIVLNNEGPGKRLRHRLFNAALGVDNAELVEKSRAGTVYQEYLKAIGGTDRIIVFDVHDYTMSRLEEIIKELDPAVVVYDMLDNVQADIGTATNGGTRTDQLLEWLYQRARVLAVKYEHVAIATSQLNGEADGEVFPKLSMLANSKTGKAGAADAVIMLGRSNNVDLQNTRFISTPKNKKRRDGAPQDPRREVSFKGSIGRFED</sequence>
<evidence type="ECO:0000313" key="3">
    <source>
        <dbReference type="EMBL" id="QPS45122.1"/>
    </source>
</evidence>
<dbReference type="Gene3D" id="3.40.50.300">
    <property type="entry name" value="P-loop containing nucleotide triphosphate hydrolases"/>
    <property type="match status" value="1"/>
</dbReference>
<dbReference type="Pfam" id="PF03796">
    <property type="entry name" value="DnaB_C"/>
    <property type="match status" value="1"/>
</dbReference>
<dbReference type="KEGG" id="bhg:I6G56_08735"/>
<dbReference type="AlphaFoldDB" id="A0A7U4STQ8"/>
<name>A0A7U4STQ8_9BURK</name>
<evidence type="ECO:0000259" key="2">
    <source>
        <dbReference type="Pfam" id="PF03796"/>
    </source>
</evidence>
<dbReference type="GO" id="GO:0005524">
    <property type="term" value="F:ATP binding"/>
    <property type="evidence" value="ECO:0007669"/>
    <property type="project" value="InterPro"/>
</dbReference>
<feature type="domain" description="SF4 helicase" evidence="2">
    <location>
        <begin position="144"/>
        <end position="404"/>
    </location>
</feature>
<accession>A0A7T2U3Q4</accession>
<protein>
    <submittedName>
        <fullName evidence="3">AAA family ATPase</fullName>
    </submittedName>
</protein>
<dbReference type="GO" id="GO:0003678">
    <property type="term" value="F:DNA helicase activity"/>
    <property type="evidence" value="ECO:0007669"/>
    <property type="project" value="InterPro"/>
</dbReference>